<comment type="caution">
    <text evidence="2">The sequence shown here is derived from an EMBL/GenBank/DDBJ whole genome shotgun (WGS) entry which is preliminary data.</text>
</comment>
<organism evidence="2">
    <name type="scientific">bioreactor metagenome</name>
    <dbReference type="NCBI Taxonomy" id="1076179"/>
    <lineage>
        <taxon>unclassified sequences</taxon>
        <taxon>metagenomes</taxon>
        <taxon>ecological metagenomes</taxon>
    </lineage>
</organism>
<evidence type="ECO:0000313" key="2">
    <source>
        <dbReference type="EMBL" id="MPM66473.1"/>
    </source>
</evidence>
<name>A0A645BTA8_9ZZZZ</name>
<accession>A0A645BTA8</accession>
<feature type="region of interest" description="Disordered" evidence="1">
    <location>
        <begin position="1"/>
        <end position="27"/>
    </location>
</feature>
<proteinExistence type="predicted"/>
<dbReference type="EMBL" id="VSSQ01021105">
    <property type="protein sequence ID" value="MPM66473.1"/>
    <property type="molecule type" value="Genomic_DNA"/>
</dbReference>
<dbReference type="AlphaFoldDB" id="A0A645BTA8"/>
<reference evidence="2" key="1">
    <citation type="submission" date="2019-08" db="EMBL/GenBank/DDBJ databases">
        <authorList>
            <person name="Kucharzyk K."/>
            <person name="Murdoch R.W."/>
            <person name="Higgins S."/>
            <person name="Loffler F."/>
        </authorList>
    </citation>
    <scope>NUCLEOTIDE SEQUENCE</scope>
</reference>
<gene>
    <name evidence="2" type="ORF">SDC9_113380</name>
</gene>
<protein>
    <submittedName>
        <fullName evidence="2">Uncharacterized protein</fullName>
    </submittedName>
</protein>
<sequence>MQQKVPHGDIQHTKAHHGEAHDRTGGERHPQALIQAFGCGLRRAGVGIGGNLHADKARQHGPDAAGEEGKRREFREHLPAGSKGHHQQNDKYHGKDLCHGGILVLQVGVGALPDSGRNFLHFLRSLGVAHDFFLLHPSKAKRKRKADKADPEHVFHRFSPLLFVAVIR</sequence>
<evidence type="ECO:0000256" key="1">
    <source>
        <dbReference type="SAM" id="MobiDB-lite"/>
    </source>
</evidence>